<proteinExistence type="predicted"/>
<comment type="caution">
    <text evidence="1">The sequence shown here is derived from an EMBL/GenBank/DDBJ whole genome shotgun (WGS) entry which is preliminary data.</text>
</comment>
<reference evidence="2" key="1">
    <citation type="journal article" date="2023" name="Front. Plant Sci.">
        <title>Chromosomal-level genome assembly of Melastoma candidum provides insights into trichome evolution.</title>
        <authorList>
            <person name="Zhong Y."/>
            <person name="Wu W."/>
            <person name="Sun C."/>
            <person name="Zou P."/>
            <person name="Liu Y."/>
            <person name="Dai S."/>
            <person name="Zhou R."/>
        </authorList>
    </citation>
    <scope>NUCLEOTIDE SEQUENCE [LARGE SCALE GENOMIC DNA]</scope>
</reference>
<evidence type="ECO:0000313" key="2">
    <source>
        <dbReference type="Proteomes" id="UP001057402"/>
    </source>
</evidence>
<keyword evidence="2" id="KW-1185">Reference proteome</keyword>
<accession>A0ACB9NTE9</accession>
<gene>
    <name evidence="1" type="ORF">MLD38_024772</name>
</gene>
<organism evidence="1 2">
    <name type="scientific">Melastoma candidum</name>
    <dbReference type="NCBI Taxonomy" id="119954"/>
    <lineage>
        <taxon>Eukaryota</taxon>
        <taxon>Viridiplantae</taxon>
        <taxon>Streptophyta</taxon>
        <taxon>Embryophyta</taxon>
        <taxon>Tracheophyta</taxon>
        <taxon>Spermatophyta</taxon>
        <taxon>Magnoliopsida</taxon>
        <taxon>eudicotyledons</taxon>
        <taxon>Gunneridae</taxon>
        <taxon>Pentapetalae</taxon>
        <taxon>rosids</taxon>
        <taxon>malvids</taxon>
        <taxon>Myrtales</taxon>
        <taxon>Melastomataceae</taxon>
        <taxon>Melastomatoideae</taxon>
        <taxon>Melastomateae</taxon>
        <taxon>Melastoma</taxon>
    </lineage>
</organism>
<protein>
    <submittedName>
        <fullName evidence="1">Uncharacterized protein</fullName>
    </submittedName>
</protein>
<sequence length="75" mass="7914">MSGSVGFGGIGLIAPGFGQRGTVTGDDLDLIPTQQLQPSRKVNDCADLHIRSMIPEVLIFPGFIIVIFEGGRISS</sequence>
<name>A0ACB9NTE9_9MYRT</name>
<dbReference type="EMBL" id="CM042886">
    <property type="protein sequence ID" value="KAI4339882.1"/>
    <property type="molecule type" value="Genomic_DNA"/>
</dbReference>
<evidence type="ECO:0000313" key="1">
    <source>
        <dbReference type="EMBL" id="KAI4339882.1"/>
    </source>
</evidence>
<dbReference type="Proteomes" id="UP001057402">
    <property type="component" value="Chromosome 7"/>
</dbReference>